<keyword evidence="1" id="KW-0479">Metal-binding</keyword>
<dbReference type="InterPro" id="IPR036236">
    <property type="entry name" value="Znf_C2H2_sf"/>
</dbReference>
<evidence type="ECO:0000313" key="5">
    <source>
        <dbReference type="EMBL" id="KAH7981800.1"/>
    </source>
</evidence>
<feature type="domain" description="CHHC U11-48K-type" evidence="4">
    <location>
        <begin position="11"/>
        <end position="38"/>
    </location>
</feature>
<dbReference type="PANTHER" id="PTHR21402">
    <property type="entry name" value="GAMETOCYTE SPECIFIC FACTOR 1-RELATED"/>
    <property type="match status" value="1"/>
</dbReference>
<gene>
    <name evidence="5" type="ORF">HPB52_001110</name>
</gene>
<dbReference type="AlphaFoldDB" id="A0A9D4T880"/>
<keyword evidence="6" id="KW-1185">Reference proteome</keyword>
<dbReference type="Pfam" id="PF05253">
    <property type="entry name" value="zf-U11-48K"/>
    <property type="match status" value="1"/>
</dbReference>
<keyword evidence="2" id="KW-0863">Zinc-finger</keyword>
<organism evidence="5 6">
    <name type="scientific">Rhipicephalus sanguineus</name>
    <name type="common">Brown dog tick</name>
    <name type="synonym">Ixodes sanguineus</name>
    <dbReference type="NCBI Taxonomy" id="34632"/>
    <lineage>
        <taxon>Eukaryota</taxon>
        <taxon>Metazoa</taxon>
        <taxon>Ecdysozoa</taxon>
        <taxon>Arthropoda</taxon>
        <taxon>Chelicerata</taxon>
        <taxon>Arachnida</taxon>
        <taxon>Acari</taxon>
        <taxon>Parasitiformes</taxon>
        <taxon>Ixodida</taxon>
        <taxon>Ixodoidea</taxon>
        <taxon>Ixodidae</taxon>
        <taxon>Rhipicephalinae</taxon>
        <taxon>Rhipicephalus</taxon>
        <taxon>Rhipicephalus</taxon>
    </lineage>
</organism>
<reference evidence="5" key="1">
    <citation type="journal article" date="2020" name="Cell">
        <title>Large-Scale Comparative Analyses of Tick Genomes Elucidate Their Genetic Diversity and Vector Capacities.</title>
        <authorList>
            <consortium name="Tick Genome and Microbiome Consortium (TIGMIC)"/>
            <person name="Jia N."/>
            <person name="Wang J."/>
            <person name="Shi W."/>
            <person name="Du L."/>
            <person name="Sun Y."/>
            <person name="Zhan W."/>
            <person name="Jiang J.F."/>
            <person name="Wang Q."/>
            <person name="Zhang B."/>
            <person name="Ji P."/>
            <person name="Bell-Sakyi L."/>
            <person name="Cui X.M."/>
            <person name="Yuan T.T."/>
            <person name="Jiang B.G."/>
            <person name="Yang W.F."/>
            <person name="Lam T.T."/>
            <person name="Chang Q.C."/>
            <person name="Ding S.J."/>
            <person name="Wang X.J."/>
            <person name="Zhu J.G."/>
            <person name="Ruan X.D."/>
            <person name="Zhao L."/>
            <person name="Wei J.T."/>
            <person name="Ye R.Z."/>
            <person name="Que T.C."/>
            <person name="Du C.H."/>
            <person name="Zhou Y.H."/>
            <person name="Cheng J.X."/>
            <person name="Dai P.F."/>
            <person name="Guo W.B."/>
            <person name="Han X.H."/>
            <person name="Huang E.J."/>
            <person name="Li L.F."/>
            <person name="Wei W."/>
            <person name="Gao Y.C."/>
            <person name="Liu J.Z."/>
            <person name="Shao H.Z."/>
            <person name="Wang X."/>
            <person name="Wang C.C."/>
            <person name="Yang T.C."/>
            <person name="Huo Q.B."/>
            <person name="Li W."/>
            <person name="Chen H.Y."/>
            <person name="Chen S.E."/>
            <person name="Zhou L.G."/>
            <person name="Ni X.B."/>
            <person name="Tian J.H."/>
            <person name="Sheng Y."/>
            <person name="Liu T."/>
            <person name="Pan Y.S."/>
            <person name="Xia L.Y."/>
            <person name="Li J."/>
            <person name="Zhao F."/>
            <person name="Cao W.C."/>
        </authorList>
    </citation>
    <scope>NUCLEOTIDE SEQUENCE</scope>
    <source>
        <strain evidence="5">Rsan-2018</strain>
    </source>
</reference>
<dbReference type="GO" id="GO:0008270">
    <property type="term" value="F:zinc ion binding"/>
    <property type="evidence" value="ECO:0007669"/>
    <property type="project" value="UniProtKB-KW"/>
</dbReference>
<proteinExistence type="predicted"/>
<reference evidence="5" key="2">
    <citation type="submission" date="2021-09" db="EMBL/GenBank/DDBJ databases">
        <authorList>
            <person name="Jia N."/>
            <person name="Wang J."/>
            <person name="Shi W."/>
            <person name="Du L."/>
            <person name="Sun Y."/>
            <person name="Zhan W."/>
            <person name="Jiang J."/>
            <person name="Wang Q."/>
            <person name="Zhang B."/>
            <person name="Ji P."/>
            <person name="Sakyi L.B."/>
            <person name="Cui X."/>
            <person name="Yuan T."/>
            <person name="Jiang B."/>
            <person name="Yang W."/>
            <person name="Lam T.T.-Y."/>
            <person name="Chang Q."/>
            <person name="Ding S."/>
            <person name="Wang X."/>
            <person name="Zhu J."/>
            <person name="Ruan X."/>
            <person name="Zhao L."/>
            <person name="Wei J."/>
            <person name="Que T."/>
            <person name="Du C."/>
            <person name="Cheng J."/>
            <person name="Dai P."/>
            <person name="Han X."/>
            <person name="Huang E."/>
            <person name="Gao Y."/>
            <person name="Liu J."/>
            <person name="Shao H."/>
            <person name="Ye R."/>
            <person name="Li L."/>
            <person name="Wei W."/>
            <person name="Wang X."/>
            <person name="Wang C."/>
            <person name="Huo Q."/>
            <person name="Li W."/>
            <person name="Guo W."/>
            <person name="Chen H."/>
            <person name="Chen S."/>
            <person name="Zhou L."/>
            <person name="Zhou L."/>
            <person name="Ni X."/>
            <person name="Tian J."/>
            <person name="Zhou Y."/>
            <person name="Sheng Y."/>
            <person name="Liu T."/>
            <person name="Pan Y."/>
            <person name="Xia L."/>
            <person name="Li J."/>
            <person name="Zhao F."/>
            <person name="Cao W."/>
        </authorList>
    </citation>
    <scope>NUCLEOTIDE SEQUENCE</scope>
    <source>
        <strain evidence="5">Rsan-2018</strain>
        <tissue evidence="5">Larvae</tissue>
    </source>
</reference>
<dbReference type="EMBL" id="JABSTV010001245">
    <property type="protein sequence ID" value="KAH7981800.1"/>
    <property type="molecule type" value="Genomic_DNA"/>
</dbReference>
<evidence type="ECO:0000259" key="4">
    <source>
        <dbReference type="PROSITE" id="PS51800"/>
    </source>
</evidence>
<evidence type="ECO:0000256" key="1">
    <source>
        <dbReference type="ARBA" id="ARBA00022723"/>
    </source>
</evidence>
<sequence>MATYTARHEPLVTCPFNPAHQVKSGRYQIHITKCKKSHPGIDIYRCPFSPDHVVEPSKLMHHVYTCPLNSTVKRYLSKPDKDVMEPRVATIRAAPDIKPEEDWEEGNREF</sequence>
<keyword evidence="3" id="KW-0862">Zinc</keyword>
<dbReference type="InterPro" id="IPR022776">
    <property type="entry name" value="TRM13/UPF0224_CHHC_Znf_dom"/>
</dbReference>
<evidence type="ECO:0000256" key="3">
    <source>
        <dbReference type="ARBA" id="ARBA00022833"/>
    </source>
</evidence>
<feature type="domain" description="CHHC U11-48K-type" evidence="4">
    <location>
        <begin position="43"/>
        <end position="70"/>
    </location>
</feature>
<dbReference type="InterPro" id="IPR051591">
    <property type="entry name" value="UPF0224_FAM112_RNA_Proc"/>
</dbReference>
<evidence type="ECO:0000313" key="6">
    <source>
        <dbReference type="Proteomes" id="UP000821837"/>
    </source>
</evidence>
<dbReference type="PROSITE" id="PS51800">
    <property type="entry name" value="ZF_CHHC_U11_48K"/>
    <property type="match status" value="2"/>
</dbReference>
<evidence type="ECO:0000256" key="2">
    <source>
        <dbReference type="ARBA" id="ARBA00022771"/>
    </source>
</evidence>
<comment type="caution">
    <text evidence="5">The sequence shown here is derived from an EMBL/GenBank/DDBJ whole genome shotgun (WGS) entry which is preliminary data.</text>
</comment>
<accession>A0A9D4T880</accession>
<dbReference type="SUPFAM" id="SSF57667">
    <property type="entry name" value="beta-beta-alpha zinc fingers"/>
    <property type="match status" value="1"/>
</dbReference>
<protein>
    <recommendedName>
        <fullName evidence="4">CHHC U11-48K-type domain-containing protein</fullName>
    </recommendedName>
</protein>
<dbReference type="Proteomes" id="UP000821837">
    <property type="component" value="Chromosome 1"/>
</dbReference>
<dbReference type="VEuPathDB" id="VectorBase:RSAN_053432"/>
<name>A0A9D4T880_RHISA</name>